<dbReference type="KEGG" id="vbh:CMV30_01865"/>
<dbReference type="RefSeq" id="WP_096054444.1">
    <property type="nucleotide sequence ID" value="NZ_CP023344.1"/>
</dbReference>
<feature type="modified residue" description="4-aspartylphosphate" evidence="6">
    <location>
        <position position="52"/>
    </location>
</feature>
<evidence type="ECO:0000256" key="2">
    <source>
        <dbReference type="ARBA" id="ARBA00023012"/>
    </source>
</evidence>
<dbReference type="GO" id="GO:0000976">
    <property type="term" value="F:transcription cis-regulatory region binding"/>
    <property type="evidence" value="ECO:0007669"/>
    <property type="project" value="TreeGrafter"/>
</dbReference>
<name>A0A290Q2D7_9BACT</name>
<dbReference type="Proteomes" id="UP000217265">
    <property type="component" value="Chromosome"/>
</dbReference>
<dbReference type="SMART" id="SM00448">
    <property type="entry name" value="REC"/>
    <property type="match status" value="1"/>
</dbReference>
<protein>
    <recommendedName>
        <fullName evidence="7">Response regulatory domain-containing protein</fullName>
    </recommendedName>
</protein>
<keyword evidence="5" id="KW-0804">Transcription</keyword>
<organism evidence="8 9">
    <name type="scientific">Nibricoccus aquaticus</name>
    <dbReference type="NCBI Taxonomy" id="2576891"/>
    <lineage>
        <taxon>Bacteria</taxon>
        <taxon>Pseudomonadati</taxon>
        <taxon>Verrucomicrobiota</taxon>
        <taxon>Opitutia</taxon>
        <taxon>Opitutales</taxon>
        <taxon>Opitutaceae</taxon>
        <taxon>Nibricoccus</taxon>
    </lineage>
</organism>
<evidence type="ECO:0000313" key="9">
    <source>
        <dbReference type="Proteomes" id="UP000217265"/>
    </source>
</evidence>
<keyword evidence="3" id="KW-0805">Transcription regulation</keyword>
<dbReference type="InterPro" id="IPR039420">
    <property type="entry name" value="WalR-like"/>
</dbReference>
<dbReference type="CDD" id="cd17574">
    <property type="entry name" value="REC_OmpR"/>
    <property type="match status" value="1"/>
</dbReference>
<dbReference type="InterPro" id="IPR011006">
    <property type="entry name" value="CheY-like_superfamily"/>
</dbReference>
<keyword evidence="9" id="KW-1185">Reference proteome</keyword>
<evidence type="ECO:0000256" key="6">
    <source>
        <dbReference type="PROSITE-ProRule" id="PRU00169"/>
    </source>
</evidence>
<dbReference type="Pfam" id="PF00072">
    <property type="entry name" value="Response_reg"/>
    <property type="match status" value="1"/>
</dbReference>
<evidence type="ECO:0000256" key="3">
    <source>
        <dbReference type="ARBA" id="ARBA00023015"/>
    </source>
</evidence>
<keyword evidence="2" id="KW-0902">Two-component regulatory system</keyword>
<accession>A0A290Q2D7</accession>
<gene>
    <name evidence="8" type="ORF">CMV30_01865</name>
</gene>
<dbReference type="GO" id="GO:0006355">
    <property type="term" value="P:regulation of DNA-templated transcription"/>
    <property type="evidence" value="ECO:0007669"/>
    <property type="project" value="TreeGrafter"/>
</dbReference>
<dbReference type="InterPro" id="IPR001789">
    <property type="entry name" value="Sig_transdc_resp-reg_receiver"/>
</dbReference>
<evidence type="ECO:0000313" key="8">
    <source>
        <dbReference type="EMBL" id="ATC62809.1"/>
    </source>
</evidence>
<dbReference type="GO" id="GO:0032993">
    <property type="term" value="C:protein-DNA complex"/>
    <property type="evidence" value="ECO:0007669"/>
    <property type="project" value="TreeGrafter"/>
</dbReference>
<evidence type="ECO:0000256" key="5">
    <source>
        <dbReference type="ARBA" id="ARBA00023163"/>
    </source>
</evidence>
<proteinExistence type="predicted"/>
<dbReference type="OrthoDB" id="190817at2"/>
<reference evidence="8 9" key="1">
    <citation type="submission" date="2017-09" db="EMBL/GenBank/DDBJ databases">
        <title>Complete genome sequence of Verrucomicrobial strain HZ-65, isolated from freshwater.</title>
        <authorList>
            <person name="Choi A."/>
        </authorList>
    </citation>
    <scope>NUCLEOTIDE SEQUENCE [LARGE SCALE GENOMIC DNA]</scope>
    <source>
        <strain evidence="8 9">HZ-65</strain>
    </source>
</reference>
<dbReference type="Gene3D" id="3.40.50.2300">
    <property type="match status" value="1"/>
</dbReference>
<sequence length="408" mass="44970">MKALVIDDDPSTQKIMKLLLEKSGFEPVIHSDGQKGCEAALAPDAPSLVILDWMLPDMDGLAVCKKLRAAALRVRPYILFLTSKKEKADAASGLDIGADDFVSKPFNVAELQARLRVAQRTLEYQRELQKKAEAFEVHAQRSQLLGEISVKQKVADAPVQAAKAAVASAPGKKEIKPTDFSNQEIRFLLSATLMEMRLVLEAAKVRNGAEPLSLKSCDYCAWGGLLLGNDNAWLDIMVALKGTTLTALFGKALDRKATSEVEHRYFLAEIARAIMMGFMRTLERRSGGVQHPLMSRTVKVETSSAFPPLPPESKSYDLVIEGEAVQLILAMHECPALELAPGALRELDVLAEQFPSREVSEVPMFMSGVVLTPRFIEKLVYHVETSQVGELVRVRRPSGMAQYFNYAD</sequence>
<dbReference type="PANTHER" id="PTHR48111:SF1">
    <property type="entry name" value="TWO-COMPONENT RESPONSE REGULATOR ORR33"/>
    <property type="match status" value="1"/>
</dbReference>
<dbReference type="SUPFAM" id="SSF52172">
    <property type="entry name" value="CheY-like"/>
    <property type="match status" value="1"/>
</dbReference>
<dbReference type="GO" id="GO:0000156">
    <property type="term" value="F:phosphorelay response regulator activity"/>
    <property type="evidence" value="ECO:0007669"/>
    <property type="project" value="TreeGrafter"/>
</dbReference>
<dbReference type="EMBL" id="CP023344">
    <property type="protein sequence ID" value="ATC62809.1"/>
    <property type="molecule type" value="Genomic_DNA"/>
</dbReference>
<dbReference type="AlphaFoldDB" id="A0A290Q2D7"/>
<evidence type="ECO:0000256" key="4">
    <source>
        <dbReference type="ARBA" id="ARBA00023125"/>
    </source>
</evidence>
<keyword evidence="4" id="KW-0238">DNA-binding</keyword>
<feature type="domain" description="Response regulatory" evidence="7">
    <location>
        <begin position="2"/>
        <end position="119"/>
    </location>
</feature>
<evidence type="ECO:0000256" key="1">
    <source>
        <dbReference type="ARBA" id="ARBA00022553"/>
    </source>
</evidence>
<keyword evidence="1 6" id="KW-0597">Phosphoprotein</keyword>
<dbReference type="GO" id="GO:0005829">
    <property type="term" value="C:cytosol"/>
    <property type="evidence" value="ECO:0007669"/>
    <property type="project" value="TreeGrafter"/>
</dbReference>
<dbReference type="PANTHER" id="PTHR48111">
    <property type="entry name" value="REGULATOR OF RPOS"/>
    <property type="match status" value="1"/>
</dbReference>
<evidence type="ECO:0000259" key="7">
    <source>
        <dbReference type="PROSITE" id="PS50110"/>
    </source>
</evidence>
<dbReference type="PROSITE" id="PS50110">
    <property type="entry name" value="RESPONSE_REGULATORY"/>
    <property type="match status" value="1"/>
</dbReference>